<sequence>MIPIHQSLFNTRRELPDTVHYPGMVEPGARTSPPALLRASLTALLLIVQVNK</sequence>
<comment type="caution">
    <text evidence="1">The sequence shown here is derived from an EMBL/GenBank/DDBJ whole genome shotgun (WGS) entry which is preliminary data.</text>
</comment>
<evidence type="ECO:0000313" key="1">
    <source>
        <dbReference type="EMBL" id="KAJ8009612.1"/>
    </source>
</evidence>
<proteinExistence type="predicted"/>
<organism evidence="1 2">
    <name type="scientific">Dallia pectoralis</name>
    <name type="common">Alaska blackfish</name>
    <dbReference type="NCBI Taxonomy" id="75939"/>
    <lineage>
        <taxon>Eukaryota</taxon>
        <taxon>Metazoa</taxon>
        <taxon>Chordata</taxon>
        <taxon>Craniata</taxon>
        <taxon>Vertebrata</taxon>
        <taxon>Euteleostomi</taxon>
        <taxon>Actinopterygii</taxon>
        <taxon>Neopterygii</taxon>
        <taxon>Teleostei</taxon>
        <taxon>Protacanthopterygii</taxon>
        <taxon>Esociformes</taxon>
        <taxon>Umbridae</taxon>
        <taxon>Dallia</taxon>
    </lineage>
</organism>
<name>A0ACC2H1J0_DALPE</name>
<dbReference type="Proteomes" id="UP001157502">
    <property type="component" value="Chromosome 7"/>
</dbReference>
<gene>
    <name evidence="1" type="ORF">DPEC_G00090710</name>
</gene>
<dbReference type="EMBL" id="CM055734">
    <property type="protein sequence ID" value="KAJ8009612.1"/>
    <property type="molecule type" value="Genomic_DNA"/>
</dbReference>
<evidence type="ECO:0000313" key="2">
    <source>
        <dbReference type="Proteomes" id="UP001157502"/>
    </source>
</evidence>
<accession>A0ACC2H1J0</accession>
<protein>
    <submittedName>
        <fullName evidence="1">Uncharacterized protein</fullName>
    </submittedName>
</protein>
<reference evidence="1" key="1">
    <citation type="submission" date="2021-05" db="EMBL/GenBank/DDBJ databases">
        <authorList>
            <person name="Pan Q."/>
            <person name="Jouanno E."/>
            <person name="Zahm M."/>
            <person name="Klopp C."/>
            <person name="Cabau C."/>
            <person name="Louis A."/>
            <person name="Berthelot C."/>
            <person name="Parey E."/>
            <person name="Roest Crollius H."/>
            <person name="Montfort J."/>
            <person name="Robinson-Rechavi M."/>
            <person name="Bouchez O."/>
            <person name="Lampietro C."/>
            <person name="Lopez Roques C."/>
            <person name="Donnadieu C."/>
            <person name="Postlethwait J."/>
            <person name="Bobe J."/>
            <person name="Dillon D."/>
            <person name="Chandos A."/>
            <person name="von Hippel F."/>
            <person name="Guiguen Y."/>
        </authorList>
    </citation>
    <scope>NUCLEOTIDE SEQUENCE</scope>
    <source>
        <strain evidence="1">YG-Jan2019</strain>
    </source>
</reference>
<feature type="non-terminal residue" evidence="1">
    <location>
        <position position="52"/>
    </location>
</feature>
<keyword evidence="2" id="KW-1185">Reference proteome</keyword>